<evidence type="ECO:0000256" key="1">
    <source>
        <dbReference type="SAM" id="MobiDB-lite"/>
    </source>
</evidence>
<feature type="region of interest" description="Disordered" evidence="1">
    <location>
        <begin position="281"/>
        <end position="306"/>
    </location>
</feature>
<reference evidence="3" key="1">
    <citation type="journal article" date="2007" name="Gene">
        <title>A deep-branching clade of retrovirus-like retrotransposons in bdelloid rotifers.</title>
        <authorList>
            <person name="Gladyshev E.A."/>
            <person name="Meselson M."/>
            <person name="Arkhipova I.R."/>
        </authorList>
    </citation>
    <scope>NUCLEOTIDE SEQUENCE</scope>
</reference>
<accession>A1YGS6</accession>
<evidence type="ECO:0000256" key="2">
    <source>
        <dbReference type="SAM" id="Phobius"/>
    </source>
</evidence>
<sequence length="597" mass="70688">MDRKSSCSRKYYNDRYVPPLEELLRRNERWNPKKAKKERELQELCRQEKLKPFEQPKHYSRYYIHEKTDMETMDKLIDEAKLTFNYTLDTEGDAYNRISAATIQVEFIRPNSPSIVIIIEVNYLPPISSPLFIKIRQLCSIIFTSNNRIYAWGYVADELKSFMNLNLFSGQIKADGVNVQNEYDRYELYGLQAVVKSTFGQYLDKTATLAKWSCGIDRSLDTYKPKYVHGREYDYRVQEETKYRHMLEEYAINDVFAVTKVAYDMNLIKFVLTPPATVENEKDVPVESTTQQEPTVELKPPNRDEPEAHAYIDSREEEHPGQQESISIELELTPSDLDIGIFDHENESSPVEMEEEPIESPSQKVQPTPYVYEPISDDEFPEVMKLHRPFPQPDPTPEERKRIHAQDESQKVRNSYYLGPQLYLQENPTPNQISNRRRRSNRYRSEVIYPVHRLFKHAHIKQILRSKNIQFLNINIKHGKVFIGTYIYFFPFLPSFEMYTRVSFLFSLFFSFFLYEPYIYIYTYRHFSFVSSFVFSLFLSRSLLIFFFRSVRYMCADTHRSALGRLLQATPISSYSSLLFLFIDLVFHLSLDLDPFF</sequence>
<protein>
    <submittedName>
        <fullName evidence="3">Putative envelope protein</fullName>
    </submittedName>
</protein>
<organism evidence="3">
    <name type="scientific">Adineta vaga</name>
    <name type="common">Rotifer</name>
    <name type="synonym">Callidina vaga</name>
    <dbReference type="NCBI Taxonomy" id="104782"/>
    <lineage>
        <taxon>Eukaryota</taxon>
        <taxon>Metazoa</taxon>
        <taxon>Spiralia</taxon>
        <taxon>Gnathifera</taxon>
        <taxon>Rotifera</taxon>
        <taxon>Eurotatoria</taxon>
        <taxon>Bdelloidea</taxon>
        <taxon>Adinetida</taxon>
        <taxon>Adinetidae</taxon>
        <taxon>Adineta</taxon>
    </lineage>
</organism>
<proteinExistence type="predicted"/>
<feature type="transmembrane region" description="Helical" evidence="2">
    <location>
        <begin position="569"/>
        <end position="591"/>
    </location>
</feature>
<keyword evidence="2" id="KW-0472">Membrane</keyword>
<dbReference type="AlphaFoldDB" id="A1YGS6"/>
<keyword evidence="3" id="KW-0946">Virion</keyword>
<dbReference type="EMBL" id="DQ985392">
    <property type="protein sequence ID" value="ABL86697.1"/>
    <property type="molecule type" value="Genomic_DNA"/>
</dbReference>
<evidence type="ECO:0000313" key="3">
    <source>
        <dbReference type="EMBL" id="ABL86697.1"/>
    </source>
</evidence>
<feature type="region of interest" description="Disordered" evidence="1">
    <location>
        <begin position="390"/>
        <end position="410"/>
    </location>
</feature>
<keyword evidence="3" id="KW-0261">Viral envelope protein</keyword>
<feature type="transmembrane region" description="Helical" evidence="2">
    <location>
        <begin position="502"/>
        <end position="521"/>
    </location>
</feature>
<name>A1YGS6_ADIVA</name>
<feature type="compositionally biased region" description="Basic and acidic residues" evidence="1">
    <location>
        <begin position="397"/>
        <end position="410"/>
    </location>
</feature>
<feature type="transmembrane region" description="Helical" evidence="2">
    <location>
        <begin position="527"/>
        <end position="548"/>
    </location>
</feature>
<keyword evidence="2" id="KW-0812">Transmembrane</keyword>
<keyword evidence="2" id="KW-1133">Transmembrane helix</keyword>